<comment type="caution">
    <text evidence="3">The sequence shown here is derived from an EMBL/GenBank/DDBJ whole genome shotgun (WGS) entry which is preliminary data.</text>
</comment>
<feature type="compositionally biased region" description="Low complexity" evidence="1">
    <location>
        <begin position="141"/>
        <end position="150"/>
    </location>
</feature>
<feature type="region of interest" description="Disordered" evidence="1">
    <location>
        <begin position="117"/>
        <end position="164"/>
    </location>
</feature>
<dbReference type="Proteomes" id="UP001239994">
    <property type="component" value="Unassembled WGS sequence"/>
</dbReference>
<protein>
    <recommendedName>
        <fullName evidence="2">PiggyBac transposable element-derived protein domain-containing protein</fullName>
    </recommendedName>
</protein>
<proteinExistence type="predicted"/>
<keyword evidence="4" id="KW-1185">Reference proteome</keyword>
<feature type="domain" description="PiggyBac transposable element-derived protein" evidence="2">
    <location>
        <begin position="359"/>
        <end position="727"/>
    </location>
</feature>
<gene>
    <name evidence="3" type="ORF">P4O66_022312</name>
</gene>
<dbReference type="InterPro" id="IPR029526">
    <property type="entry name" value="PGBD"/>
</dbReference>
<dbReference type="Pfam" id="PF13843">
    <property type="entry name" value="DDE_Tnp_1_7"/>
    <property type="match status" value="1"/>
</dbReference>
<reference evidence="3" key="1">
    <citation type="submission" date="2023-03" db="EMBL/GenBank/DDBJ databases">
        <title>Electrophorus voltai genome.</title>
        <authorList>
            <person name="Bian C."/>
        </authorList>
    </citation>
    <scope>NUCLEOTIDE SEQUENCE</scope>
    <source>
        <strain evidence="3">CB-2022</strain>
        <tissue evidence="3">Muscle</tissue>
    </source>
</reference>
<evidence type="ECO:0000259" key="2">
    <source>
        <dbReference type="Pfam" id="PF13843"/>
    </source>
</evidence>
<organism evidence="3 4">
    <name type="scientific">Electrophorus voltai</name>
    <dbReference type="NCBI Taxonomy" id="2609070"/>
    <lineage>
        <taxon>Eukaryota</taxon>
        <taxon>Metazoa</taxon>
        <taxon>Chordata</taxon>
        <taxon>Craniata</taxon>
        <taxon>Vertebrata</taxon>
        <taxon>Euteleostomi</taxon>
        <taxon>Actinopterygii</taxon>
        <taxon>Neopterygii</taxon>
        <taxon>Teleostei</taxon>
        <taxon>Ostariophysi</taxon>
        <taxon>Gymnotiformes</taxon>
        <taxon>Gymnotoidei</taxon>
        <taxon>Gymnotidae</taxon>
        <taxon>Electrophorus</taxon>
    </lineage>
</organism>
<dbReference type="PANTHER" id="PTHR46599:SF3">
    <property type="entry name" value="PIGGYBAC TRANSPOSABLE ELEMENT-DERIVED PROTEIN 4"/>
    <property type="match status" value="1"/>
</dbReference>
<feature type="non-terminal residue" evidence="3">
    <location>
        <position position="1"/>
    </location>
</feature>
<feature type="region of interest" description="Disordered" evidence="1">
    <location>
        <begin position="231"/>
        <end position="346"/>
    </location>
</feature>
<dbReference type="PANTHER" id="PTHR46599">
    <property type="entry name" value="PIGGYBAC TRANSPOSABLE ELEMENT-DERIVED PROTEIN 4"/>
    <property type="match status" value="1"/>
</dbReference>
<dbReference type="EMBL" id="JAROKS010000008">
    <property type="protein sequence ID" value="KAK1801663.1"/>
    <property type="molecule type" value="Genomic_DNA"/>
</dbReference>
<evidence type="ECO:0000313" key="4">
    <source>
        <dbReference type="Proteomes" id="UP001239994"/>
    </source>
</evidence>
<feature type="compositionally biased region" description="Polar residues" evidence="1">
    <location>
        <begin position="246"/>
        <end position="272"/>
    </location>
</feature>
<evidence type="ECO:0000313" key="3">
    <source>
        <dbReference type="EMBL" id="KAK1801663.1"/>
    </source>
</evidence>
<name>A0AAD9E273_9TELE</name>
<feature type="compositionally biased region" description="Polar residues" evidence="1">
    <location>
        <begin position="286"/>
        <end position="296"/>
    </location>
</feature>
<accession>A0AAD9E273</accession>
<dbReference type="AlphaFoldDB" id="A0AAD9E273"/>
<evidence type="ECO:0000256" key="1">
    <source>
        <dbReference type="SAM" id="MobiDB-lite"/>
    </source>
</evidence>
<sequence>AEALSPAKGQLLNQMNPVYLQAAMMCVDSYGPAPSHVVGHISGAVEALTIKILQHPTGVLLTKLLCMTQRGKKKKLIKCMFELYWQQVYWEWYMQTYYSHLSRLEQWHKTCHQNHMQNMAKQTTTTPPPQLRKRKRKAFSGDEGSFSHSSSESEAHADEGQPPSKRPCMNLFVHIFITTMERKRLTLAEVDENLFRFSDEESESDDASMAASMDSEEEVAFVHGIDAVLDMPEVDPPYPPPHGMFHTSSDPLPGQQSTSTLSSDKGSRSTSPPHAKTVVPIPSAPIPSNTSHTVAGQQPLARARKRRSAPGGKSTASPTPTAQEDRWHDTSEEDEQPPPLTFCPRRNPGVQLDFQTVYSPSDIFQLFFSQEVIQTLCNNTNGFAAQRKGNDAKRPWTDVNADEMLHYLSIIIYLGLMKPSAIGDLWRKDHLHSYPFPPSVMAGKRYKAISAYLHMSDPAADAVNDQLQGQPGYDGLFRIKPLQEQILTACQAYYHPHQNIAVDERIVATEVRHRVTDKPPRRGYKLFVLADISSGYTYNFRVYKGNARKRSGKGLSFDAVVDLIDVPSLGTGYTVYVDSFYTSSLLFRHLRGIGFGACGTIRETRICFPRTSANALPRKADRGDMRWIRDGPLLFVKWKDIRDVTVCSTAHKAYSGKSMQCQVRSPSGAWCTQQIPVPDPVWAYNTFMGEVDWSDALIKYFSPTQKTRRWFVQLFLQFIDIAVMNSFIIHKEMALARQQKPLNQKRFREVLCLELAGAGQPQESSQAEAVSACSSLPHVREQRPEGCFPVPVCQVSTDVRQKASHGRRKCVYCKKRTMLMCKSCNVPLCINVKQMCFTKWHVQKYA</sequence>